<dbReference type="Pfam" id="PF10551">
    <property type="entry name" value="MULE"/>
    <property type="match status" value="1"/>
</dbReference>
<dbReference type="AlphaFoldDB" id="A0A814ES27"/>
<evidence type="ECO:0000256" key="1">
    <source>
        <dbReference type="ARBA" id="ARBA00022723"/>
    </source>
</evidence>
<gene>
    <name evidence="6" type="ORF">ZHD862_LOCUS11111</name>
</gene>
<evidence type="ECO:0000259" key="4">
    <source>
        <dbReference type="Pfam" id="PF04500"/>
    </source>
</evidence>
<reference evidence="6" key="1">
    <citation type="submission" date="2021-02" db="EMBL/GenBank/DDBJ databases">
        <authorList>
            <person name="Nowell W R."/>
        </authorList>
    </citation>
    <scope>NUCLEOTIDE SEQUENCE</scope>
</reference>
<accession>A0A814ES27</accession>
<comment type="caution">
    <text evidence="6">The sequence shown here is derived from an EMBL/GenBank/DDBJ whole genome shotgun (WGS) entry which is preliminary data.</text>
</comment>
<protein>
    <recommendedName>
        <fullName evidence="8">MULE transposase domain-containing protein</fullName>
    </recommendedName>
</protein>
<organism evidence="6 7">
    <name type="scientific">Rotaria sordida</name>
    <dbReference type="NCBI Taxonomy" id="392033"/>
    <lineage>
        <taxon>Eukaryota</taxon>
        <taxon>Metazoa</taxon>
        <taxon>Spiralia</taxon>
        <taxon>Gnathifera</taxon>
        <taxon>Rotifera</taxon>
        <taxon>Eurotatoria</taxon>
        <taxon>Bdelloidea</taxon>
        <taxon>Philodinida</taxon>
        <taxon>Philodinidae</taxon>
        <taxon>Rotaria</taxon>
    </lineage>
</organism>
<evidence type="ECO:0000313" key="6">
    <source>
        <dbReference type="EMBL" id="CAF0973217.1"/>
    </source>
</evidence>
<evidence type="ECO:0000256" key="3">
    <source>
        <dbReference type="ARBA" id="ARBA00022833"/>
    </source>
</evidence>
<sequence length="278" mass="31976">MTTVPKTLSFVFSQKGKPLLVMDNFVFKLNKTTNTKKYYRCENPQCTMTLHTDINDILIGTNGDHSHPPEPEQIEVRKLKHVIKERAKNETTPVPKIYDEETARFCLTSLAIAIVPSQREINSSLNKARRLQTPPIPNSQIFDIPDACTKTLKGEQFLCVDKFIKRKTRLLLFASHEQLKLLFESQIILMDGTFSASPLIFEQVYCLHAIKYQQSFVCVFGLLPDKKKSTYKYLFRELQNIATEMNMKFSPVTIMSDFEPALTEVLRNDVNVTLSLFE</sequence>
<proteinExistence type="predicted"/>
<feature type="domain" description="MULE transposase" evidence="5">
    <location>
        <begin position="188"/>
        <end position="267"/>
    </location>
</feature>
<dbReference type="Gene3D" id="2.20.25.240">
    <property type="match status" value="1"/>
</dbReference>
<keyword evidence="2" id="KW-0863">Zinc-finger</keyword>
<dbReference type="InterPro" id="IPR007588">
    <property type="entry name" value="Znf_FLYWCH"/>
</dbReference>
<feature type="domain" description="FLYWCH-type" evidence="4">
    <location>
        <begin position="10"/>
        <end position="67"/>
    </location>
</feature>
<evidence type="ECO:0008006" key="8">
    <source>
        <dbReference type="Google" id="ProtNLM"/>
    </source>
</evidence>
<dbReference type="GO" id="GO:0008270">
    <property type="term" value="F:zinc ion binding"/>
    <property type="evidence" value="ECO:0007669"/>
    <property type="project" value="UniProtKB-KW"/>
</dbReference>
<dbReference type="Pfam" id="PF04500">
    <property type="entry name" value="FLYWCH"/>
    <property type="match status" value="1"/>
</dbReference>
<keyword evidence="1" id="KW-0479">Metal-binding</keyword>
<dbReference type="InterPro" id="IPR018289">
    <property type="entry name" value="MULE_transposase_dom"/>
</dbReference>
<evidence type="ECO:0000259" key="5">
    <source>
        <dbReference type="Pfam" id="PF10551"/>
    </source>
</evidence>
<dbReference type="Proteomes" id="UP000663864">
    <property type="component" value="Unassembled WGS sequence"/>
</dbReference>
<dbReference type="EMBL" id="CAJNOT010000412">
    <property type="protein sequence ID" value="CAF0973217.1"/>
    <property type="molecule type" value="Genomic_DNA"/>
</dbReference>
<evidence type="ECO:0000256" key="2">
    <source>
        <dbReference type="ARBA" id="ARBA00022771"/>
    </source>
</evidence>
<evidence type="ECO:0000313" key="7">
    <source>
        <dbReference type="Proteomes" id="UP000663864"/>
    </source>
</evidence>
<keyword evidence="3" id="KW-0862">Zinc</keyword>
<name>A0A814ES27_9BILA</name>